<dbReference type="PANTHER" id="PTHR30465">
    <property type="entry name" value="INNER MEMBRANE ABC TRANSPORTER"/>
    <property type="match status" value="1"/>
</dbReference>
<comment type="similarity">
    <text evidence="8">Belongs to the binding-protein-dependent transport system permease family.</text>
</comment>
<keyword evidence="3" id="KW-1003">Cell membrane</keyword>
<evidence type="ECO:0000256" key="2">
    <source>
        <dbReference type="ARBA" id="ARBA00022448"/>
    </source>
</evidence>
<evidence type="ECO:0000313" key="10">
    <source>
        <dbReference type="EMBL" id="BDN96959.1"/>
    </source>
</evidence>
<protein>
    <submittedName>
        <fullName evidence="10">Inner membrane transport protein</fullName>
    </submittedName>
</protein>
<dbReference type="CDD" id="cd06261">
    <property type="entry name" value="TM_PBP2"/>
    <property type="match status" value="1"/>
</dbReference>
<dbReference type="SUPFAM" id="SSF161098">
    <property type="entry name" value="MetI-like"/>
    <property type="match status" value="1"/>
</dbReference>
<evidence type="ECO:0000256" key="4">
    <source>
        <dbReference type="ARBA" id="ARBA00022519"/>
    </source>
</evidence>
<dbReference type="PROSITE" id="PS50928">
    <property type="entry name" value="ABC_TM1"/>
    <property type="match status" value="1"/>
</dbReference>
<dbReference type="InterPro" id="IPR000515">
    <property type="entry name" value="MetI-like"/>
</dbReference>
<keyword evidence="5 8" id="KW-0812">Transmembrane</keyword>
<dbReference type="Proteomes" id="UP001058317">
    <property type="component" value="Chromosome"/>
</dbReference>
<dbReference type="EMBL" id="AP026382">
    <property type="protein sequence ID" value="BDN96959.1"/>
    <property type="molecule type" value="Genomic_DNA"/>
</dbReference>
<evidence type="ECO:0000256" key="7">
    <source>
        <dbReference type="ARBA" id="ARBA00023136"/>
    </source>
</evidence>
<dbReference type="InterPro" id="IPR045621">
    <property type="entry name" value="BPD_transp_1_N"/>
</dbReference>
<keyword evidence="4" id="KW-0997">Cell inner membrane</keyword>
<reference evidence="10" key="1">
    <citation type="submission" date="2022-07" db="EMBL/GenBank/DDBJ databases">
        <title>Complete genome sequence of carbapenem-resistant Citrobacter spp. in Japan.</title>
        <authorList>
            <person name="Maehana S."/>
            <person name="Suzuki M."/>
            <person name="Kitasato H."/>
        </authorList>
    </citation>
    <scope>NUCLEOTIDE SEQUENCE</scope>
    <source>
        <strain evidence="10">KAM621</strain>
    </source>
</reference>
<feature type="transmembrane region" description="Helical" evidence="8">
    <location>
        <begin position="108"/>
        <end position="133"/>
    </location>
</feature>
<evidence type="ECO:0000313" key="11">
    <source>
        <dbReference type="Proteomes" id="UP001058317"/>
    </source>
</evidence>
<dbReference type="AlphaFoldDB" id="A0AAD1L1B2"/>
<sequence length="331" mass="36445">MDLDLPLMKSVVGHFLRLIVLLVLVAAGTFMLLSFSPVDPIRAYIGNDLLHVPPEQYARIAARWGLDQPLWERFGHWFIRVLQGDLGYSMLFNAPVASVIKERFATSFALLGGAWLLSGILGTAMGFVAGRYLNRWPDKAICRLSYLLSSLPTFWIGMLLLALFAVRWPVFPVCCAWEPGNSGDMATLAERLRHLVLPVCALSLLGLGQITLHTRESIASVMKSDFVRFARSQGDKGWSLLRHQVLRHAITPALCLQFASLGELLGGALLAEKVFAYPGLGQATIDAGLRGDLPLLMGIVLFSTILVFIGNSLSTWLVHVLNRALERPDAL</sequence>
<evidence type="ECO:0000256" key="3">
    <source>
        <dbReference type="ARBA" id="ARBA00022475"/>
    </source>
</evidence>
<organism evidence="10 11">
    <name type="scientific">Citrobacter braakii</name>
    <dbReference type="NCBI Taxonomy" id="57706"/>
    <lineage>
        <taxon>Bacteria</taxon>
        <taxon>Pseudomonadati</taxon>
        <taxon>Pseudomonadota</taxon>
        <taxon>Gammaproteobacteria</taxon>
        <taxon>Enterobacterales</taxon>
        <taxon>Enterobacteriaceae</taxon>
        <taxon>Citrobacter</taxon>
        <taxon>Citrobacter freundii complex</taxon>
    </lineage>
</organism>
<comment type="subcellular location">
    <subcellularLocation>
        <location evidence="1">Cell inner membrane</location>
        <topology evidence="1">Multi-pass membrane protein</topology>
    </subcellularLocation>
    <subcellularLocation>
        <location evidence="8">Cell membrane</location>
        <topology evidence="8">Multi-pass membrane protein</topology>
    </subcellularLocation>
</comment>
<name>A0AAD1L1B2_CITBR</name>
<feature type="transmembrane region" description="Helical" evidence="8">
    <location>
        <begin position="153"/>
        <end position="174"/>
    </location>
</feature>
<dbReference type="GO" id="GO:0055085">
    <property type="term" value="P:transmembrane transport"/>
    <property type="evidence" value="ECO:0007669"/>
    <property type="project" value="InterPro"/>
</dbReference>
<dbReference type="Gene3D" id="1.10.3720.10">
    <property type="entry name" value="MetI-like"/>
    <property type="match status" value="1"/>
</dbReference>
<evidence type="ECO:0000259" key="9">
    <source>
        <dbReference type="PROSITE" id="PS50928"/>
    </source>
</evidence>
<evidence type="ECO:0000256" key="8">
    <source>
        <dbReference type="RuleBase" id="RU363032"/>
    </source>
</evidence>
<keyword evidence="2 8" id="KW-0813">Transport</keyword>
<dbReference type="Pfam" id="PF00528">
    <property type="entry name" value="BPD_transp_1"/>
    <property type="match status" value="1"/>
</dbReference>
<feature type="domain" description="ABC transmembrane type-1" evidence="9">
    <location>
        <begin position="104"/>
        <end position="314"/>
    </location>
</feature>
<proteinExistence type="inferred from homology"/>
<keyword evidence="7 8" id="KW-0472">Membrane</keyword>
<gene>
    <name evidence="10" type="ORF">KAM621c_20640</name>
</gene>
<feature type="transmembrane region" description="Helical" evidence="8">
    <location>
        <begin position="295"/>
        <end position="318"/>
    </location>
</feature>
<feature type="transmembrane region" description="Helical" evidence="8">
    <location>
        <begin position="15"/>
        <end position="35"/>
    </location>
</feature>
<dbReference type="PANTHER" id="PTHR30465:SF0">
    <property type="entry name" value="OLIGOPEPTIDE TRANSPORT SYSTEM PERMEASE PROTEIN APPB"/>
    <property type="match status" value="1"/>
</dbReference>
<evidence type="ECO:0000256" key="1">
    <source>
        <dbReference type="ARBA" id="ARBA00004429"/>
    </source>
</evidence>
<accession>A0AAD1L1B2</accession>
<keyword evidence="6 8" id="KW-1133">Transmembrane helix</keyword>
<dbReference type="InterPro" id="IPR035906">
    <property type="entry name" value="MetI-like_sf"/>
</dbReference>
<feature type="transmembrane region" description="Helical" evidence="8">
    <location>
        <begin position="195"/>
        <end position="212"/>
    </location>
</feature>
<evidence type="ECO:0000256" key="5">
    <source>
        <dbReference type="ARBA" id="ARBA00022692"/>
    </source>
</evidence>
<dbReference type="GO" id="GO:0005886">
    <property type="term" value="C:plasma membrane"/>
    <property type="evidence" value="ECO:0007669"/>
    <property type="project" value="UniProtKB-SubCell"/>
</dbReference>
<evidence type="ECO:0000256" key="6">
    <source>
        <dbReference type="ARBA" id="ARBA00022989"/>
    </source>
</evidence>
<dbReference type="Pfam" id="PF19300">
    <property type="entry name" value="BPD_transp_1_N"/>
    <property type="match status" value="1"/>
</dbReference>